<dbReference type="Proteomes" id="UP000215215">
    <property type="component" value="Unassembled WGS sequence"/>
</dbReference>
<dbReference type="InterPro" id="IPR031346">
    <property type="entry name" value="DUF2154_N"/>
</dbReference>
<comment type="caution">
    <text evidence="2">The sequence shown here is derived from an EMBL/GenBank/DDBJ whole genome shotgun (WGS) entry which is preliminary data.</text>
</comment>
<name>A0A235BNK5_UNCW3</name>
<dbReference type="EMBL" id="NOZQ01000215">
    <property type="protein sequence ID" value="OYD13786.1"/>
    <property type="molecule type" value="Genomic_DNA"/>
</dbReference>
<dbReference type="Pfam" id="PF17115">
    <property type="entry name" value="Toast_rack_N"/>
    <property type="match status" value="1"/>
</dbReference>
<dbReference type="Gene3D" id="2.160.20.120">
    <property type="match status" value="1"/>
</dbReference>
<sequence length="264" mass="29690">MLPILIILALVGAEFEENIPYRKGDTSAEVEIKLSGCRVTIKRGDRNTILSTSISYDKEHILPDIEYKRKDGICKIRLSSKQKKNSMFGEDSAVVYLTPHIPLSLRIYTSAEGRIDLSGIKIDEIELILGMGNTFLSIKKPNPIRCKEIRIYGNAARLKAEGLGYLNFDRFYFDLNAGMVTLDMAGTYHGRSDAEIKMGIATLTLILPLDTGVRFKTNGVLYTTVEGFQREDNWYTSPDFGRTDGELLMHIYGGLGTLRVMYEK</sequence>
<evidence type="ECO:0000259" key="1">
    <source>
        <dbReference type="Pfam" id="PF17115"/>
    </source>
</evidence>
<feature type="domain" description="DUF2154" evidence="1">
    <location>
        <begin position="25"/>
        <end position="106"/>
    </location>
</feature>
<accession>A0A235BNK5</accession>
<evidence type="ECO:0000313" key="2">
    <source>
        <dbReference type="EMBL" id="OYD13786.1"/>
    </source>
</evidence>
<organism evidence="2 3">
    <name type="scientific">candidate division WOR-3 bacterium JGI_Cruoil_03_44_89</name>
    <dbReference type="NCBI Taxonomy" id="1973748"/>
    <lineage>
        <taxon>Bacteria</taxon>
        <taxon>Bacteria division WOR-3</taxon>
    </lineage>
</organism>
<dbReference type="AlphaFoldDB" id="A0A235BNK5"/>
<evidence type="ECO:0000313" key="3">
    <source>
        <dbReference type="Proteomes" id="UP000215215"/>
    </source>
</evidence>
<proteinExistence type="predicted"/>
<gene>
    <name evidence="2" type="ORF">CH333_10010</name>
</gene>
<reference evidence="2 3" key="1">
    <citation type="submission" date="2017-07" db="EMBL/GenBank/DDBJ databases">
        <title>Recovery of genomes from metagenomes via a dereplication, aggregation, and scoring strategy.</title>
        <authorList>
            <person name="Sieber C.M."/>
            <person name="Probst A.J."/>
            <person name="Sharrar A."/>
            <person name="Thomas B.C."/>
            <person name="Hess M."/>
            <person name="Tringe S.G."/>
            <person name="Banfield J.F."/>
        </authorList>
    </citation>
    <scope>NUCLEOTIDE SEQUENCE [LARGE SCALE GENOMIC DNA]</scope>
    <source>
        <strain evidence="2">JGI_Cruoil_03_44_89</strain>
    </source>
</reference>
<protein>
    <recommendedName>
        <fullName evidence="1">DUF2154 domain-containing protein</fullName>
    </recommendedName>
</protein>